<sequence>MITLSVGHKTTFVIDLLIDFQIKFSLSIKEIVTHWFTLIVLSALRRSDNENMLSLVILILRIMDTTIKKQLAMNEALVPTAQRLKIGKSNFRLLSDIKSKDILHICLRVPGQLFADPPFEEEIFAFIGFLGHSAAIKTLTDVNINKLYQPWRSFAALINKCLTEKSSGYDSLRLSQAQILWGLYHKRNIDYTYLMWEDFVYQVEHKNQKKSNEMNDFMFSTIKLVSRHHNAQQFGAMLPIELTNDEIRNSKAYKEYYAIAIGEAAPKPKASVRRTKSSSDTSITPPTAAASLRPKAFTKGKQTSKASKAKSLSALSEVSMTEAQQLKLVLKRSKQQTNISQPSGSGADEGTGDDNEGKDDDGDEEDEGDDGEEGNGDDDDTDQEVVRDDDKDDDKEGGDDKHESDEETREEESFDPIPQTLEDSEDESDGEEDLGLNIGKEERYDEDEEEDELYRDVNINQGRGLQGTLEVEDTHVTLTPVKHDGQQENSSVSSQFVTSMLNLTLDTNQFAGAVFAIPGIVQHYIDQWMNEAVQAMNEQLEAEVLTRSSHSSRTSYDVAADLFEMELKKILIEKMEGNKEIVTLKRRRDDDVDKDEEPSAGPDRGSKRRREGKELESASTSSETATKSASRSTTGSKSRQSSASESAFAEEPVQTTSQMEEPSHPEFETGADDQSIVQSFQHPEWFSQPQKPPFLDRDWNKTLPAVYESIQPWISELAKQADTRSSFNELMDTPLDFSNFIMNRLRVDTLTPKLLVIPTYDSMKGSCKSLIELEYHLEEVYKATTDQLDWVNPEGQQYPYNLLQPLSLIPDNRGRLVNPFTHFINNDLEYLRGARSILRQLRSQRQQITGISSGLKTWCLGLCGYSNQ</sequence>
<reference evidence="2" key="1">
    <citation type="journal article" date="2019" name="Sci. Rep.">
        <title>Draft genome of Tanacetum cinerariifolium, the natural source of mosquito coil.</title>
        <authorList>
            <person name="Yamashiro T."/>
            <person name="Shiraishi A."/>
            <person name="Satake H."/>
            <person name="Nakayama K."/>
        </authorList>
    </citation>
    <scope>NUCLEOTIDE SEQUENCE</scope>
</reference>
<evidence type="ECO:0000256" key="1">
    <source>
        <dbReference type="SAM" id="MobiDB-lite"/>
    </source>
</evidence>
<accession>A0A6L2NTK6</accession>
<feature type="region of interest" description="Disordered" evidence="1">
    <location>
        <begin position="268"/>
        <end position="318"/>
    </location>
</feature>
<comment type="caution">
    <text evidence="2">The sequence shown here is derived from an EMBL/GenBank/DDBJ whole genome shotgun (WGS) entry which is preliminary data.</text>
</comment>
<feature type="compositionally biased region" description="Polar residues" evidence="1">
    <location>
        <begin position="335"/>
        <end position="344"/>
    </location>
</feature>
<proteinExistence type="predicted"/>
<feature type="compositionally biased region" description="Low complexity" evidence="1">
    <location>
        <begin position="304"/>
        <end position="316"/>
    </location>
</feature>
<feature type="compositionally biased region" description="Acidic residues" evidence="1">
    <location>
        <begin position="422"/>
        <end position="434"/>
    </location>
</feature>
<name>A0A6L2NTK6_TANCI</name>
<feature type="region of interest" description="Disordered" evidence="1">
    <location>
        <begin position="586"/>
        <end position="671"/>
    </location>
</feature>
<feature type="compositionally biased region" description="Low complexity" evidence="1">
    <location>
        <begin position="617"/>
        <end position="651"/>
    </location>
</feature>
<feature type="compositionally biased region" description="Acidic residues" evidence="1">
    <location>
        <begin position="405"/>
        <end position="414"/>
    </location>
</feature>
<evidence type="ECO:0000313" key="2">
    <source>
        <dbReference type="EMBL" id="GEU87894.1"/>
    </source>
</evidence>
<dbReference type="AlphaFoldDB" id="A0A6L2NTK6"/>
<protein>
    <recommendedName>
        <fullName evidence="3">Monodehydroascorbate reductase</fullName>
    </recommendedName>
</protein>
<gene>
    <name evidence="2" type="ORF">Tci_059872</name>
</gene>
<feature type="region of interest" description="Disordered" evidence="1">
    <location>
        <begin position="332"/>
        <end position="451"/>
    </location>
</feature>
<feature type="compositionally biased region" description="Acidic residues" evidence="1">
    <location>
        <begin position="350"/>
        <end position="383"/>
    </location>
</feature>
<evidence type="ECO:0008006" key="3">
    <source>
        <dbReference type="Google" id="ProtNLM"/>
    </source>
</evidence>
<organism evidence="2">
    <name type="scientific">Tanacetum cinerariifolium</name>
    <name type="common">Dalmatian daisy</name>
    <name type="synonym">Chrysanthemum cinerariifolium</name>
    <dbReference type="NCBI Taxonomy" id="118510"/>
    <lineage>
        <taxon>Eukaryota</taxon>
        <taxon>Viridiplantae</taxon>
        <taxon>Streptophyta</taxon>
        <taxon>Embryophyta</taxon>
        <taxon>Tracheophyta</taxon>
        <taxon>Spermatophyta</taxon>
        <taxon>Magnoliopsida</taxon>
        <taxon>eudicotyledons</taxon>
        <taxon>Gunneridae</taxon>
        <taxon>Pentapetalae</taxon>
        <taxon>asterids</taxon>
        <taxon>campanulids</taxon>
        <taxon>Asterales</taxon>
        <taxon>Asteraceae</taxon>
        <taxon>Asteroideae</taxon>
        <taxon>Anthemideae</taxon>
        <taxon>Anthemidinae</taxon>
        <taxon>Tanacetum</taxon>
    </lineage>
</organism>
<dbReference type="EMBL" id="BKCJ010009633">
    <property type="protein sequence ID" value="GEU87894.1"/>
    <property type="molecule type" value="Genomic_DNA"/>
</dbReference>